<feature type="region of interest" description="Disordered" evidence="5">
    <location>
        <begin position="81"/>
        <end position="121"/>
    </location>
</feature>
<dbReference type="Proteomes" id="UP000472273">
    <property type="component" value="Unplaced"/>
</dbReference>
<protein>
    <submittedName>
        <fullName evidence="7">Zinc transporter ZIP1-like</fullName>
    </submittedName>
</protein>
<sequence length="414" mass="43652">MPSRPHCRFGSLLSDPGNRPWKRLREDGFSHRSNIRAVLPQTNSGPAPRTGLQRLLFQARVNFSSDHPPPPPRGRGLLAKVVAPPTRPPRGAGRGRPDGLSSRPVVGGPERGEGLKGRPGQRQIRRGAMWSLQALKLGCLLALAALPLLCGLLPALLFRLRGAAANGASRSRRSILSCAAGGVFMAACLLDVMPDSLADLRDELRRQSLSTAFPAPELVLALGFLLVLVLEHVMLDCSERPGAEATPVLERRQEAAVGEQRAEAAPSPFRSLVLVVSLSLHSAFEGLALGLQDTPSKVLRLAVAIVLHKCMVAASLGLLLLQSRLALPWLAAAVACFALMSPVGVGVGMAVPCGAGPGGSLARSVLEGVAAGTFLYVTFLEILPQELHLPSGRLPKVLALLLGFSGMAGLRFLG</sequence>
<dbReference type="GeneTree" id="ENSGT00940000164669"/>
<evidence type="ECO:0000256" key="6">
    <source>
        <dbReference type="SAM" id="Phobius"/>
    </source>
</evidence>
<comment type="subcellular location">
    <subcellularLocation>
        <location evidence="1">Membrane</location>
        <topology evidence="1">Multi-pass membrane protein</topology>
    </subcellularLocation>
</comment>
<feature type="transmembrane region" description="Helical" evidence="6">
    <location>
        <begin position="365"/>
        <end position="383"/>
    </location>
</feature>
<dbReference type="KEGG" id="ptex:113441980"/>
<evidence type="ECO:0000313" key="7">
    <source>
        <dbReference type="Ensembl" id="ENSPTXP00000014204.1"/>
    </source>
</evidence>
<dbReference type="GO" id="GO:0005385">
    <property type="term" value="F:zinc ion transmembrane transporter activity"/>
    <property type="evidence" value="ECO:0007669"/>
    <property type="project" value="TreeGrafter"/>
</dbReference>
<evidence type="ECO:0000256" key="5">
    <source>
        <dbReference type="SAM" id="MobiDB-lite"/>
    </source>
</evidence>
<name>A0A670YT58_PSETE</name>
<feature type="transmembrane region" description="Helical" evidence="6">
    <location>
        <begin position="298"/>
        <end position="321"/>
    </location>
</feature>
<keyword evidence="8" id="KW-1185">Reference proteome</keyword>
<feature type="transmembrane region" description="Helical" evidence="6">
    <location>
        <begin position="212"/>
        <end position="230"/>
    </location>
</feature>
<dbReference type="PANTHER" id="PTHR11040:SF140">
    <property type="entry name" value="ZRT (ZRT), IRT- (IRT-) LIKE PROTEIN TRANSPORTER"/>
    <property type="match status" value="1"/>
</dbReference>
<dbReference type="OrthoDB" id="448280at2759"/>
<dbReference type="AlphaFoldDB" id="A0A670YT58"/>
<gene>
    <name evidence="7" type="primary">LOC113441980</name>
</gene>
<feature type="transmembrane region" description="Helical" evidence="6">
    <location>
        <begin position="134"/>
        <end position="154"/>
    </location>
</feature>
<dbReference type="PANTHER" id="PTHR11040">
    <property type="entry name" value="ZINC/IRON TRANSPORTER"/>
    <property type="match status" value="1"/>
</dbReference>
<dbReference type="Ensembl" id="ENSPTXT00000014653.1">
    <property type="protein sequence ID" value="ENSPTXP00000014204.1"/>
    <property type="gene ID" value="ENSPTXG00000009853.1"/>
</dbReference>
<organism evidence="7 8">
    <name type="scientific">Pseudonaja textilis</name>
    <name type="common">Eastern brown snake</name>
    <dbReference type="NCBI Taxonomy" id="8673"/>
    <lineage>
        <taxon>Eukaryota</taxon>
        <taxon>Metazoa</taxon>
        <taxon>Chordata</taxon>
        <taxon>Craniata</taxon>
        <taxon>Vertebrata</taxon>
        <taxon>Euteleostomi</taxon>
        <taxon>Lepidosauria</taxon>
        <taxon>Squamata</taxon>
        <taxon>Bifurcata</taxon>
        <taxon>Unidentata</taxon>
        <taxon>Episquamata</taxon>
        <taxon>Toxicofera</taxon>
        <taxon>Serpentes</taxon>
        <taxon>Colubroidea</taxon>
        <taxon>Elapidae</taxon>
        <taxon>Hydrophiinae</taxon>
        <taxon>Pseudonaja</taxon>
    </lineage>
</organism>
<dbReference type="RefSeq" id="XP_026565045.1">
    <property type="nucleotide sequence ID" value="XM_026709260.1"/>
</dbReference>
<reference evidence="7" key="2">
    <citation type="submission" date="2025-09" db="UniProtKB">
        <authorList>
            <consortium name="Ensembl"/>
        </authorList>
    </citation>
    <scope>IDENTIFICATION</scope>
</reference>
<keyword evidence="2 6" id="KW-0812">Transmembrane</keyword>
<feature type="transmembrane region" description="Helical" evidence="6">
    <location>
        <begin position="174"/>
        <end position="192"/>
    </location>
</feature>
<dbReference type="Pfam" id="PF02535">
    <property type="entry name" value="Zip"/>
    <property type="match status" value="2"/>
</dbReference>
<evidence type="ECO:0000256" key="3">
    <source>
        <dbReference type="ARBA" id="ARBA00022989"/>
    </source>
</evidence>
<feature type="transmembrane region" description="Helical" evidence="6">
    <location>
        <begin position="395"/>
        <end position="413"/>
    </location>
</feature>
<dbReference type="GeneID" id="113441980"/>
<dbReference type="InterPro" id="IPR003689">
    <property type="entry name" value="ZIP"/>
</dbReference>
<feature type="transmembrane region" description="Helical" evidence="6">
    <location>
        <begin position="327"/>
        <end position="353"/>
    </location>
</feature>
<keyword evidence="4 6" id="KW-0472">Membrane</keyword>
<accession>A0A670YT58</accession>
<evidence type="ECO:0000313" key="8">
    <source>
        <dbReference type="Proteomes" id="UP000472273"/>
    </source>
</evidence>
<evidence type="ECO:0000256" key="4">
    <source>
        <dbReference type="ARBA" id="ARBA00023136"/>
    </source>
</evidence>
<dbReference type="GO" id="GO:0005886">
    <property type="term" value="C:plasma membrane"/>
    <property type="evidence" value="ECO:0007669"/>
    <property type="project" value="TreeGrafter"/>
</dbReference>
<proteinExistence type="predicted"/>
<dbReference type="OMA" id="EATSDIC"/>
<reference evidence="7" key="1">
    <citation type="submission" date="2025-08" db="UniProtKB">
        <authorList>
            <consortium name="Ensembl"/>
        </authorList>
    </citation>
    <scope>IDENTIFICATION</scope>
</reference>
<keyword evidence="3 6" id="KW-1133">Transmembrane helix</keyword>
<evidence type="ECO:0000256" key="1">
    <source>
        <dbReference type="ARBA" id="ARBA00004141"/>
    </source>
</evidence>
<evidence type="ECO:0000256" key="2">
    <source>
        <dbReference type="ARBA" id="ARBA00022692"/>
    </source>
</evidence>